<protein>
    <recommendedName>
        <fullName evidence="4">Type I restriction modification DNA specificity domain-containing protein</fullName>
    </recommendedName>
</protein>
<accession>A0A0G1A4H5</accession>
<dbReference type="InterPro" id="IPR000055">
    <property type="entry name" value="Restrct_endonuc_typeI_TRD"/>
</dbReference>
<dbReference type="PATRIC" id="fig|1619039.3.peg.1186"/>
<evidence type="ECO:0000256" key="2">
    <source>
        <dbReference type="ARBA" id="ARBA00022747"/>
    </source>
</evidence>
<gene>
    <name evidence="5" type="ORF">UV20_C0021G0015</name>
</gene>
<evidence type="ECO:0000256" key="3">
    <source>
        <dbReference type="ARBA" id="ARBA00023125"/>
    </source>
</evidence>
<dbReference type="Gene3D" id="3.90.220.20">
    <property type="entry name" value="DNA methylase specificity domains"/>
    <property type="match status" value="2"/>
</dbReference>
<dbReference type="InterPro" id="IPR051212">
    <property type="entry name" value="Type-I_RE_S_subunit"/>
</dbReference>
<evidence type="ECO:0000259" key="4">
    <source>
        <dbReference type="Pfam" id="PF01420"/>
    </source>
</evidence>
<dbReference type="InterPro" id="IPR044946">
    <property type="entry name" value="Restrct_endonuc_typeI_TRD_sf"/>
</dbReference>
<organism evidence="5 6">
    <name type="scientific">Candidatus Magasanikbacteria bacterium GW2011_GWA2_42_32</name>
    <dbReference type="NCBI Taxonomy" id="1619039"/>
    <lineage>
        <taxon>Bacteria</taxon>
        <taxon>Candidatus Magasanikiibacteriota</taxon>
    </lineage>
</organism>
<feature type="domain" description="Type I restriction modification DNA specificity" evidence="4">
    <location>
        <begin position="18"/>
        <end position="159"/>
    </location>
</feature>
<dbReference type="Proteomes" id="UP000034837">
    <property type="component" value="Unassembled WGS sequence"/>
</dbReference>
<dbReference type="EMBL" id="LCDO01000021">
    <property type="protein sequence ID" value="KKS55834.1"/>
    <property type="molecule type" value="Genomic_DNA"/>
</dbReference>
<dbReference type="Pfam" id="PF01420">
    <property type="entry name" value="Methylase_S"/>
    <property type="match status" value="2"/>
</dbReference>
<evidence type="ECO:0000313" key="6">
    <source>
        <dbReference type="Proteomes" id="UP000034837"/>
    </source>
</evidence>
<feature type="domain" description="Type I restriction modification DNA specificity" evidence="4">
    <location>
        <begin position="214"/>
        <end position="370"/>
    </location>
</feature>
<comment type="caution">
    <text evidence="5">The sequence shown here is derived from an EMBL/GenBank/DDBJ whole genome shotgun (WGS) entry which is preliminary data.</text>
</comment>
<evidence type="ECO:0000256" key="1">
    <source>
        <dbReference type="ARBA" id="ARBA00010923"/>
    </source>
</evidence>
<keyword evidence="3" id="KW-0238">DNA-binding</keyword>
<name>A0A0G1A4H5_9BACT</name>
<comment type="similarity">
    <text evidence="1">Belongs to the type-I restriction system S methylase family.</text>
</comment>
<keyword evidence="2" id="KW-0680">Restriction system</keyword>
<proteinExistence type="inferred from homology"/>
<reference evidence="5 6" key="1">
    <citation type="journal article" date="2015" name="Nature">
        <title>rRNA introns, odd ribosomes, and small enigmatic genomes across a large radiation of phyla.</title>
        <authorList>
            <person name="Brown C.T."/>
            <person name="Hug L.A."/>
            <person name="Thomas B.C."/>
            <person name="Sharon I."/>
            <person name="Castelle C.J."/>
            <person name="Singh A."/>
            <person name="Wilkins M.J."/>
            <person name="Williams K.H."/>
            <person name="Banfield J.F."/>
        </authorList>
    </citation>
    <scope>NUCLEOTIDE SEQUENCE [LARGE SCALE GENOMIC DNA]</scope>
</reference>
<dbReference type="PANTHER" id="PTHR43140:SF1">
    <property type="entry name" value="TYPE I RESTRICTION ENZYME ECOKI SPECIFICITY SUBUNIT"/>
    <property type="match status" value="1"/>
</dbReference>
<dbReference type="PANTHER" id="PTHR43140">
    <property type="entry name" value="TYPE-1 RESTRICTION ENZYME ECOKI SPECIFICITY PROTEIN"/>
    <property type="match status" value="1"/>
</dbReference>
<dbReference type="AlphaFoldDB" id="A0A0G1A4H5"/>
<dbReference type="GO" id="GO:0009307">
    <property type="term" value="P:DNA restriction-modification system"/>
    <property type="evidence" value="ECO:0007669"/>
    <property type="project" value="UniProtKB-KW"/>
</dbReference>
<dbReference type="SUPFAM" id="SSF116734">
    <property type="entry name" value="DNA methylase specificity domain"/>
    <property type="match status" value="2"/>
</dbReference>
<dbReference type="CDD" id="cd17267">
    <property type="entry name" value="RMtype1_S_EcoAO83I-TRD1-CR1_like"/>
    <property type="match status" value="1"/>
</dbReference>
<sequence>MPYPTNPSSRAKLTTGRRKLGEIIELHYGKGISKHDRKLDGKYPVYGANGILDYSDKFLIDSDAVIVGRKGSAGEVTRVSGKFWPSDVTYYVLGNDKINTDYLFHLFKSLHLQQFAVGVKPGINRNRIYELKIPLPPLAEQKKIVARLEGLLGKIKEVKRLRAEAQEAAQNLLPAELHRIFTQPTTPHKQHTNKLENVGMSGKPASVKNYGEAQWEEKELGEVVNIEAKKNTKSLPYVGMEDIESGTGKFIGSKEKRAVRSTTSYFTPDHVLYGKLRPYLNKFLVPDFEGHCTTEFLPLRPDTRFLTREWLAVWLRHNETVDNIMATTTGSRMPRANMNLVKKFKIPLPPVAEQKKIVARMDSLSEKIKNLREYQKSTASDFTSLEQSILSKAFNSNLM</sequence>
<evidence type="ECO:0000313" key="5">
    <source>
        <dbReference type="EMBL" id="KKS55834.1"/>
    </source>
</evidence>
<dbReference type="GO" id="GO:0003677">
    <property type="term" value="F:DNA binding"/>
    <property type="evidence" value="ECO:0007669"/>
    <property type="project" value="UniProtKB-KW"/>
</dbReference>